<dbReference type="PANTHER" id="PTHR43798">
    <property type="entry name" value="MONOACYLGLYCEROL LIPASE"/>
    <property type="match status" value="1"/>
</dbReference>
<keyword evidence="1" id="KW-0378">Hydrolase</keyword>
<dbReference type="Pfam" id="PF00561">
    <property type="entry name" value="Abhydrolase_1"/>
    <property type="match status" value="1"/>
</dbReference>
<dbReference type="Gene3D" id="3.40.50.1820">
    <property type="entry name" value="alpha/beta hydrolase"/>
    <property type="match status" value="1"/>
</dbReference>
<organism evidence="3 4">
    <name type="scientific">Nocardia ignorata</name>
    <dbReference type="NCBI Taxonomy" id="145285"/>
    <lineage>
        <taxon>Bacteria</taxon>
        <taxon>Bacillati</taxon>
        <taxon>Actinomycetota</taxon>
        <taxon>Actinomycetes</taxon>
        <taxon>Mycobacteriales</taxon>
        <taxon>Nocardiaceae</taxon>
        <taxon>Nocardia</taxon>
    </lineage>
</organism>
<dbReference type="InterPro" id="IPR050266">
    <property type="entry name" value="AB_hydrolase_sf"/>
</dbReference>
<name>A0A4R6PYY5_NOCIG</name>
<dbReference type="GO" id="GO:0016787">
    <property type="term" value="F:hydrolase activity"/>
    <property type="evidence" value="ECO:0007669"/>
    <property type="project" value="UniProtKB-KW"/>
</dbReference>
<dbReference type="GO" id="GO:0016020">
    <property type="term" value="C:membrane"/>
    <property type="evidence" value="ECO:0007669"/>
    <property type="project" value="TreeGrafter"/>
</dbReference>
<keyword evidence="4" id="KW-1185">Reference proteome</keyword>
<accession>A0A4R6PYY5</accession>
<dbReference type="AlphaFoldDB" id="A0A4R6PYY5"/>
<proteinExistence type="predicted"/>
<gene>
    <name evidence="3" type="ORF">DFR75_1011944</name>
</gene>
<dbReference type="InterPro" id="IPR029058">
    <property type="entry name" value="AB_hydrolase_fold"/>
</dbReference>
<reference evidence="3 4" key="1">
    <citation type="submission" date="2019-03" db="EMBL/GenBank/DDBJ databases">
        <title>Genomic Encyclopedia of Type Strains, Phase IV (KMG-IV): sequencing the most valuable type-strain genomes for metagenomic binning, comparative biology and taxonomic classification.</title>
        <authorList>
            <person name="Goeker M."/>
        </authorList>
    </citation>
    <scope>NUCLEOTIDE SEQUENCE [LARGE SCALE GENOMIC DNA]</scope>
    <source>
        <strain evidence="3 4">DSM 44496</strain>
    </source>
</reference>
<sequence>MPRFSALNPYLFPPSGHSFVAPSGQSRGRGRAENYSVGMGIRDAVSADGTTIVYRVTGPETGRPLVLLHGWAGNLRCWGGAADDLAQRYRVIAVDLRGHGYSDDPGVYDDPKAWAADVAAVLAAEGIDSGAVLLGWSYGGIVATDYLATYGTGAVAAAIYTGSLAHIGPGVPGAATGSAMDKAIPGVFEESAGRAVRAFAVFGNANTGPGEDKGVDAQRLFGGSLATAPSVRKALFYRTIDNTETLRALDIPVLVLHGTADPVVPADNGRYIVDNVPGARGSFWEDAQHGLFIEDRARFVAEVSEFVDALD</sequence>
<dbReference type="PANTHER" id="PTHR43798:SF31">
    <property type="entry name" value="AB HYDROLASE SUPERFAMILY PROTEIN YCLE"/>
    <property type="match status" value="1"/>
</dbReference>
<feature type="domain" description="AB hydrolase-1" evidence="2">
    <location>
        <begin position="64"/>
        <end position="295"/>
    </location>
</feature>
<evidence type="ECO:0000259" key="2">
    <source>
        <dbReference type="Pfam" id="PF00561"/>
    </source>
</evidence>
<dbReference type="SUPFAM" id="SSF53474">
    <property type="entry name" value="alpha/beta-Hydrolases"/>
    <property type="match status" value="1"/>
</dbReference>
<dbReference type="InterPro" id="IPR000073">
    <property type="entry name" value="AB_hydrolase_1"/>
</dbReference>
<evidence type="ECO:0000313" key="4">
    <source>
        <dbReference type="Proteomes" id="UP000295087"/>
    </source>
</evidence>
<dbReference type="Proteomes" id="UP000295087">
    <property type="component" value="Unassembled WGS sequence"/>
</dbReference>
<dbReference type="PRINTS" id="PR00111">
    <property type="entry name" value="ABHYDROLASE"/>
</dbReference>
<evidence type="ECO:0000313" key="3">
    <source>
        <dbReference type="EMBL" id="TDP42826.1"/>
    </source>
</evidence>
<protein>
    <submittedName>
        <fullName evidence="3">Pimeloyl-ACP methyl ester carboxylesterase</fullName>
    </submittedName>
</protein>
<evidence type="ECO:0000256" key="1">
    <source>
        <dbReference type="ARBA" id="ARBA00022801"/>
    </source>
</evidence>
<dbReference type="EMBL" id="SNXK01000001">
    <property type="protein sequence ID" value="TDP42826.1"/>
    <property type="molecule type" value="Genomic_DNA"/>
</dbReference>
<comment type="caution">
    <text evidence="3">The sequence shown here is derived from an EMBL/GenBank/DDBJ whole genome shotgun (WGS) entry which is preliminary data.</text>
</comment>